<comment type="pathway">
    <text evidence="9">Cofactor biosynthesis; coenzyme A biosynthesis; CoA from (R)-pantothenate: step 4/5.</text>
</comment>
<accession>A0ABT6XA08</accession>
<dbReference type="HAMAP" id="MF_00151">
    <property type="entry name" value="PPAT_bact"/>
    <property type="match status" value="1"/>
</dbReference>
<dbReference type="InterPro" id="IPR001980">
    <property type="entry name" value="PPAT"/>
</dbReference>
<feature type="domain" description="Cytidyltransferase-like" evidence="10">
    <location>
        <begin position="8"/>
        <end position="136"/>
    </location>
</feature>
<feature type="binding site" evidence="9">
    <location>
        <position position="12"/>
    </location>
    <ligand>
        <name>substrate</name>
    </ligand>
</feature>
<evidence type="ECO:0000313" key="11">
    <source>
        <dbReference type="EMBL" id="MDI9234966.1"/>
    </source>
</evidence>
<keyword evidence="2 9" id="KW-0808">Transferase</keyword>
<keyword evidence="5 9" id="KW-0067">ATP-binding</keyword>
<feature type="binding site" evidence="9">
    <location>
        <begin position="91"/>
        <end position="93"/>
    </location>
    <ligand>
        <name>ATP</name>
        <dbReference type="ChEBI" id="CHEBI:30616"/>
    </ligand>
</feature>
<comment type="subunit">
    <text evidence="9">Homohexamer.</text>
</comment>
<evidence type="ECO:0000256" key="7">
    <source>
        <dbReference type="ARBA" id="ARBA00022993"/>
    </source>
</evidence>
<evidence type="ECO:0000256" key="5">
    <source>
        <dbReference type="ARBA" id="ARBA00022840"/>
    </source>
</evidence>
<dbReference type="GO" id="GO:0004595">
    <property type="term" value="F:pantetheine-phosphate adenylyltransferase activity"/>
    <property type="evidence" value="ECO:0007669"/>
    <property type="project" value="UniProtKB-EC"/>
</dbReference>
<name>A0ABT6XA08_9BURK</name>
<dbReference type="Pfam" id="PF01467">
    <property type="entry name" value="CTP_transf_like"/>
    <property type="match status" value="1"/>
</dbReference>
<feature type="binding site" evidence="9">
    <location>
        <position position="76"/>
    </location>
    <ligand>
        <name>substrate</name>
    </ligand>
</feature>
<keyword evidence="6 9" id="KW-0460">Magnesium</keyword>
<protein>
    <recommendedName>
        <fullName evidence="9">Phosphopantetheine adenylyltransferase</fullName>
        <ecNumber evidence="9">2.7.7.3</ecNumber>
    </recommendedName>
    <alternativeName>
        <fullName evidence="9">Dephospho-CoA pyrophosphorylase</fullName>
    </alternativeName>
    <alternativeName>
        <fullName evidence="9">Pantetheine-phosphate adenylyltransferase</fullName>
        <shortName evidence="9">PPAT</shortName>
    </alternativeName>
</protein>
<feature type="binding site" evidence="9">
    <location>
        <position position="20"/>
    </location>
    <ligand>
        <name>ATP</name>
        <dbReference type="ChEBI" id="CHEBI:30616"/>
    </ligand>
</feature>
<dbReference type="PANTHER" id="PTHR21342">
    <property type="entry name" value="PHOSPHOPANTETHEINE ADENYLYLTRANSFERASE"/>
    <property type="match status" value="1"/>
</dbReference>
<evidence type="ECO:0000256" key="4">
    <source>
        <dbReference type="ARBA" id="ARBA00022741"/>
    </source>
</evidence>
<reference evidence="11" key="1">
    <citation type="submission" date="2023-05" db="EMBL/GenBank/DDBJ databases">
        <title>Limnohabitans sp. strain HM2-2 Genome sequencing and assembly.</title>
        <authorList>
            <person name="Jung Y."/>
        </authorList>
    </citation>
    <scope>NUCLEOTIDE SEQUENCE</scope>
    <source>
        <strain evidence="11">HM2-2</strain>
    </source>
</reference>
<comment type="catalytic activity">
    <reaction evidence="8 9">
        <text>(R)-4'-phosphopantetheine + ATP + H(+) = 3'-dephospho-CoA + diphosphate</text>
        <dbReference type="Rhea" id="RHEA:19801"/>
        <dbReference type="ChEBI" id="CHEBI:15378"/>
        <dbReference type="ChEBI" id="CHEBI:30616"/>
        <dbReference type="ChEBI" id="CHEBI:33019"/>
        <dbReference type="ChEBI" id="CHEBI:57328"/>
        <dbReference type="ChEBI" id="CHEBI:61723"/>
        <dbReference type="EC" id="2.7.7.3"/>
    </reaction>
</comment>
<dbReference type="Proteomes" id="UP001431902">
    <property type="component" value="Unassembled WGS sequence"/>
</dbReference>
<gene>
    <name evidence="9 11" type="primary">coaD</name>
    <name evidence="11" type="ORF">QLQ16_14095</name>
</gene>
<evidence type="ECO:0000256" key="8">
    <source>
        <dbReference type="ARBA" id="ARBA00029346"/>
    </source>
</evidence>
<evidence type="ECO:0000259" key="10">
    <source>
        <dbReference type="Pfam" id="PF01467"/>
    </source>
</evidence>
<keyword evidence="7 9" id="KW-0173">Coenzyme A biosynthesis</keyword>
<keyword evidence="3 9" id="KW-0548">Nucleotidyltransferase</keyword>
<comment type="caution">
    <text evidence="11">The sequence shown here is derived from an EMBL/GenBank/DDBJ whole genome shotgun (WGS) entry which is preliminary data.</text>
</comment>
<proteinExistence type="inferred from homology"/>
<keyword evidence="4 9" id="KW-0547">Nucleotide-binding</keyword>
<evidence type="ECO:0000256" key="6">
    <source>
        <dbReference type="ARBA" id="ARBA00022842"/>
    </source>
</evidence>
<feature type="binding site" evidence="9">
    <location>
        <begin position="12"/>
        <end position="13"/>
    </location>
    <ligand>
        <name>ATP</name>
        <dbReference type="ChEBI" id="CHEBI:30616"/>
    </ligand>
</feature>
<comment type="function">
    <text evidence="9">Reversibly transfers an adenylyl group from ATP to 4'-phosphopantetheine, yielding dephospho-CoA (dPCoA) and pyrophosphate.</text>
</comment>
<comment type="similarity">
    <text evidence="9">Belongs to the bacterial CoaD family.</text>
</comment>
<evidence type="ECO:0000256" key="9">
    <source>
        <dbReference type="HAMAP-Rule" id="MF_00151"/>
    </source>
</evidence>
<dbReference type="EMBL" id="JASGBH010000011">
    <property type="protein sequence ID" value="MDI9234966.1"/>
    <property type="molecule type" value="Genomic_DNA"/>
</dbReference>
<evidence type="ECO:0000256" key="2">
    <source>
        <dbReference type="ARBA" id="ARBA00022679"/>
    </source>
</evidence>
<evidence type="ECO:0000313" key="12">
    <source>
        <dbReference type="Proteomes" id="UP001431902"/>
    </source>
</evidence>
<sequence>MKSPVIAVYSGTFDPLTLGHEDVVRRAARMFDQVIIAVATAHHKKTLFSLDERLHLAQSAMHDCANVKAVPFDGLIVDFVRAQKAQVIVRGLRSVTDYDYETQMSGMNRHLAPDVDTVFLHTSANVQHISSTLVREIAKLGGDVSGLVSAPVHNALTFKMSGVD</sequence>
<dbReference type="CDD" id="cd02163">
    <property type="entry name" value="PPAT"/>
    <property type="match status" value="1"/>
</dbReference>
<keyword evidence="1 9" id="KW-0963">Cytoplasm</keyword>
<comment type="subcellular location">
    <subcellularLocation>
        <location evidence="9">Cytoplasm</location>
    </subcellularLocation>
</comment>
<comment type="cofactor">
    <cofactor evidence="9">
        <name>Mg(2+)</name>
        <dbReference type="ChEBI" id="CHEBI:18420"/>
    </cofactor>
</comment>
<evidence type="ECO:0000256" key="1">
    <source>
        <dbReference type="ARBA" id="ARBA00022490"/>
    </source>
</evidence>
<keyword evidence="12" id="KW-1185">Reference proteome</keyword>
<dbReference type="SUPFAM" id="SSF52374">
    <property type="entry name" value="Nucleotidylyl transferase"/>
    <property type="match status" value="1"/>
</dbReference>
<evidence type="ECO:0000256" key="3">
    <source>
        <dbReference type="ARBA" id="ARBA00022695"/>
    </source>
</evidence>
<feature type="site" description="Transition state stabilizer" evidence="9">
    <location>
        <position position="20"/>
    </location>
</feature>
<dbReference type="Gene3D" id="3.40.50.620">
    <property type="entry name" value="HUPs"/>
    <property type="match status" value="1"/>
</dbReference>
<dbReference type="NCBIfam" id="TIGR01510">
    <property type="entry name" value="coaD_prev_kdtB"/>
    <property type="match status" value="1"/>
</dbReference>
<dbReference type="PRINTS" id="PR01020">
    <property type="entry name" value="LPSBIOSNTHSS"/>
</dbReference>
<dbReference type="InterPro" id="IPR004821">
    <property type="entry name" value="Cyt_trans-like"/>
</dbReference>
<dbReference type="InterPro" id="IPR014729">
    <property type="entry name" value="Rossmann-like_a/b/a_fold"/>
</dbReference>
<feature type="binding site" evidence="9">
    <location>
        <position position="101"/>
    </location>
    <ligand>
        <name>ATP</name>
        <dbReference type="ChEBI" id="CHEBI:30616"/>
    </ligand>
</feature>
<dbReference type="NCBIfam" id="TIGR00125">
    <property type="entry name" value="cyt_tran_rel"/>
    <property type="match status" value="1"/>
</dbReference>
<dbReference type="PANTHER" id="PTHR21342:SF1">
    <property type="entry name" value="PHOSPHOPANTETHEINE ADENYLYLTRANSFERASE"/>
    <property type="match status" value="1"/>
</dbReference>
<dbReference type="RefSeq" id="WP_283225304.1">
    <property type="nucleotide sequence ID" value="NZ_JASGBH010000011.1"/>
</dbReference>
<feature type="binding site" evidence="9">
    <location>
        <begin position="126"/>
        <end position="132"/>
    </location>
    <ligand>
        <name>ATP</name>
        <dbReference type="ChEBI" id="CHEBI:30616"/>
    </ligand>
</feature>
<feature type="binding site" evidence="9">
    <location>
        <position position="44"/>
    </location>
    <ligand>
        <name>substrate</name>
    </ligand>
</feature>
<dbReference type="EC" id="2.7.7.3" evidence="9"/>
<organism evidence="11 12">
    <name type="scientific">Limnohabitans lacus</name>
    <dbReference type="NCBI Taxonomy" id="3045173"/>
    <lineage>
        <taxon>Bacteria</taxon>
        <taxon>Pseudomonadati</taxon>
        <taxon>Pseudomonadota</taxon>
        <taxon>Betaproteobacteria</taxon>
        <taxon>Burkholderiales</taxon>
        <taxon>Comamonadaceae</taxon>
        <taxon>Limnohabitans</taxon>
    </lineage>
</organism>
<feature type="binding site" evidence="9">
    <location>
        <position position="90"/>
    </location>
    <ligand>
        <name>substrate</name>
    </ligand>
</feature>